<gene>
    <name evidence="2" type="ORF">DI563_09765</name>
</gene>
<feature type="domain" description="Novel STAND NTPase 3" evidence="1">
    <location>
        <begin position="269"/>
        <end position="363"/>
    </location>
</feature>
<dbReference type="EMBL" id="QFPP01000089">
    <property type="protein sequence ID" value="PZQ75405.1"/>
    <property type="molecule type" value="Genomic_DNA"/>
</dbReference>
<protein>
    <recommendedName>
        <fullName evidence="1">Novel STAND NTPase 3 domain-containing protein</fullName>
    </recommendedName>
</protein>
<dbReference type="Pfam" id="PF20720">
    <property type="entry name" value="nSTAND3"/>
    <property type="match status" value="1"/>
</dbReference>
<evidence type="ECO:0000313" key="3">
    <source>
        <dbReference type="Proteomes" id="UP000249135"/>
    </source>
</evidence>
<evidence type="ECO:0000259" key="1">
    <source>
        <dbReference type="Pfam" id="PF20720"/>
    </source>
</evidence>
<dbReference type="Proteomes" id="UP000249135">
    <property type="component" value="Unassembled WGS sequence"/>
</dbReference>
<sequence length="1283" mass="140713">MSIEITGPRAYEFQDRVCVLLAALAAEDPATELFIEPAGGEDARLVVTKQGARHVVEVQAKREQGDIGAGRLVDWLTHFPSRKAAGSLLENLVSDSSRSVLFVASGRCVDATAPLLVQIGVDRTSLEQGKVKDATEVTVRNALISYAAVVSSADGETDKRRRAHIGTTIQKINALELKSALQRVMIVERMVDADLARSIRDVLQNTHRVVPDQAERISHEIKEIIVREKRTQVNVLPEIAEIIRSNRATDPLRSPTHVDRDEEFSLRAQISKNKVVLITGVPRVGKSFLARSLADSLQRQSFRVQVCSGVEEASRYLLEPVVEFRAALVDDPLGGSHASENAGRELSQLEQLIPRLGTSRRLIVAQAQDRLLEVTREPSVHGLLTAGQTWVVLGLGNPKFLNQVWREAAQSHHVPSALAEQISQELLVRRLDLEPGCLVHLASRHHQVPPGALLDDMVRIARQDAKTLGIAIRAEALAPMMIALAVASTPELRVGETELAFILDSSRSDRPGKSNVNATMTSIGAGADLRADASIVVKPTYEPIPELDASDVDSLEKLELRRMISEVHRSYTFNHPFYRASAESLLDAATSRSRDSAILQLERAIFTLQPSAAKAAATNLDWIYQNLCRFGGGPGVVAVARSGLQSIFPAVRELCFNFLLKRLPTLPQDEQGDVSDWVHKVTWPRLSYVVWSDDEPRIPPATVAGAIEVDPFPERVKRSEVEATLEYLNSDRADKLSTQATARAVQFLAENPDAMTVQMTARLLSLDVALIRTPAAKAWLRLPRADDAEVLGRIFSEVHPAVAQAAYRGVLKSWPSCTKDRRSQLLNGLQKMAASPVTAAALIGDLVLISRKEYGGISTPWQIFEALMPVVLRELPLGASIRDERLYDVVNSAIGNISAEALTAIVDHWLGLVIKIAGSGGVPSDYMLGVSDIIVSGLPSGSAGRLHRIDRLLGLTGTAARIRVVADFVVHWDDLSASEQTKLLDHLVAGALDEVWVQATALTRTNVPADIQAHLLPEDARLDQPARNVIGRMDSKLLSACINVFTGNHPVIYYVGAHGFRNTAWRAIVSEIAEMPEHEMFEAAWEWLMTSDAADGMVQAVISLGPSHADRVAGLILAHKRRTNGHFLPTVWKALFGLPVTEIIKTEWLSRMAEIAPSALDSLQDAAEWIPKDHLDEFLSLLEPDYMLFLLTLTVRDLTAKDESLSTELVAGLVNIAKVLLKDTPPKLRRTYDDLEGLFKAMGVEDEGLMATISDVRSKTLEALHEQTPSRVYPELCSWVGSR</sequence>
<dbReference type="InterPro" id="IPR027417">
    <property type="entry name" value="P-loop_NTPase"/>
</dbReference>
<dbReference type="SUPFAM" id="SSF52540">
    <property type="entry name" value="P-loop containing nucleoside triphosphate hydrolases"/>
    <property type="match status" value="1"/>
</dbReference>
<accession>A0A2W5QKM3</accession>
<name>A0A2W5QKM3_VARPD</name>
<comment type="caution">
    <text evidence="2">The sequence shown here is derived from an EMBL/GenBank/DDBJ whole genome shotgun (WGS) entry which is preliminary data.</text>
</comment>
<organism evidence="2 3">
    <name type="scientific">Variovorax paradoxus</name>
    <dbReference type="NCBI Taxonomy" id="34073"/>
    <lineage>
        <taxon>Bacteria</taxon>
        <taxon>Pseudomonadati</taxon>
        <taxon>Pseudomonadota</taxon>
        <taxon>Betaproteobacteria</taxon>
        <taxon>Burkholderiales</taxon>
        <taxon>Comamonadaceae</taxon>
        <taxon>Variovorax</taxon>
    </lineage>
</organism>
<dbReference type="InterPro" id="IPR049050">
    <property type="entry name" value="nSTAND3"/>
</dbReference>
<dbReference type="Gene3D" id="3.40.50.300">
    <property type="entry name" value="P-loop containing nucleotide triphosphate hydrolases"/>
    <property type="match status" value="1"/>
</dbReference>
<reference evidence="2 3" key="1">
    <citation type="submission" date="2017-08" db="EMBL/GenBank/DDBJ databases">
        <title>Infants hospitalized years apart are colonized by the same room-sourced microbial strains.</title>
        <authorList>
            <person name="Brooks B."/>
            <person name="Olm M.R."/>
            <person name="Firek B.A."/>
            <person name="Baker R."/>
            <person name="Thomas B.C."/>
            <person name="Morowitz M.J."/>
            <person name="Banfield J.F."/>
        </authorList>
    </citation>
    <scope>NUCLEOTIDE SEQUENCE [LARGE SCALE GENOMIC DNA]</scope>
    <source>
        <strain evidence="2">S2_005_003_R2_41</strain>
    </source>
</reference>
<proteinExistence type="predicted"/>
<evidence type="ECO:0000313" key="2">
    <source>
        <dbReference type="EMBL" id="PZQ75405.1"/>
    </source>
</evidence>